<evidence type="ECO:0000259" key="5">
    <source>
        <dbReference type="PROSITE" id="PS01124"/>
    </source>
</evidence>
<dbReference type="Pfam" id="PF12833">
    <property type="entry name" value="HTH_18"/>
    <property type="match status" value="1"/>
</dbReference>
<keyword evidence="1" id="KW-0805">Transcription regulation</keyword>
<dbReference type="RefSeq" id="WP_315946401.1">
    <property type="nucleotide sequence ID" value="NZ_JAWCUA010000007.1"/>
</dbReference>
<dbReference type="Gene3D" id="2.60.120.280">
    <property type="entry name" value="Regulatory protein AraC"/>
    <property type="match status" value="1"/>
</dbReference>
<evidence type="ECO:0000256" key="4">
    <source>
        <dbReference type="ARBA" id="ARBA00023163"/>
    </source>
</evidence>
<dbReference type="CDD" id="cd06986">
    <property type="entry name" value="cupin_MmsR-like_N"/>
    <property type="match status" value="1"/>
</dbReference>
<dbReference type="SMART" id="SM00342">
    <property type="entry name" value="HTH_ARAC"/>
    <property type="match status" value="1"/>
</dbReference>
<reference evidence="6 7" key="1">
    <citation type="submission" date="2023-10" db="EMBL/GenBank/DDBJ databases">
        <title>Psychrosphaera aquimaarina strain SW33 isolated from seawater.</title>
        <authorList>
            <person name="Bayburt H."/>
            <person name="Kim J.M."/>
            <person name="Choi B.J."/>
            <person name="Jeon C.O."/>
        </authorList>
    </citation>
    <scope>NUCLEOTIDE SEQUENCE [LARGE SCALE GENOMIC DNA]</scope>
    <source>
        <strain evidence="6 7">KCTC 52743</strain>
    </source>
</reference>
<dbReference type="PROSITE" id="PS01124">
    <property type="entry name" value="HTH_ARAC_FAMILY_2"/>
    <property type="match status" value="1"/>
</dbReference>
<dbReference type="InterPro" id="IPR018062">
    <property type="entry name" value="HTH_AraC-typ_CS"/>
</dbReference>
<keyword evidence="7" id="KW-1185">Reference proteome</keyword>
<organism evidence="6 7">
    <name type="scientific">Psychrosphaera aquimarina</name>
    <dbReference type="NCBI Taxonomy" id="2044854"/>
    <lineage>
        <taxon>Bacteria</taxon>
        <taxon>Pseudomonadati</taxon>
        <taxon>Pseudomonadota</taxon>
        <taxon>Gammaproteobacteria</taxon>
        <taxon>Alteromonadales</taxon>
        <taxon>Pseudoalteromonadaceae</taxon>
        <taxon>Psychrosphaera</taxon>
    </lineage>
</organism>
<evidence type="ECO:0000256" key="1">
    <source>
        <dbReference type="ARBA" id="ARBA00023015"/>
    </source>
</evidence>
<keyword evidence="2" id="KW-0238">DNA-binding</keyword>
<feature type="domain" description="HTH araC/xylS-type" evidence="5">
    <location>
        <begin position="199"/>
        <end position="297"/>
    </location>
</feature>
<dbReference type="Gene3D" id="1.10.10.60">
    <property type="entry name" value="Homeodomain-like"/>
    <property type="match status" value="2"/>
</dbReference>
<sequence>MTNRVEFMSAPSNWPLPKSSIRYLIPKPMIEQLELNVVSRGLFPLAFGYYENAHNHAIKRLEHTDHLLIFCCAGKGTISSPHYNQTIMENDILMIPKGITHHYKADSKDPWSIYWVHMDGHLFMQFMDIIGLNKSQLKIQILNPIQIKNEFEQLMETRHQGYQLNSFILAANILKKILSLLTMQLPALHVTPQKDFNLITFNAFLEENITKQLSLDEMASYMGLSKFHFAKKFQTTTGISPVKYFLEIKIQHACGLLDRSSKPIKDVAAVLGYDDPYYFSRLFKNVMGLSPKQYRLSRHGH</sequence>
<dbReference type="SUPFAM" id="SSF51215">
    <property type="entry name" value="Regulatory protein AraC"/>
    <property type="match status" value="1"/>
</dbReference>
<dbReference type="InterPro" id="IPR018060">
    <property type="entry name" value="HTH_AraC"/>
</dbReference>
<evidence type="ECO:0000313" key="7">
    <source>
        <dbReference type="Proteomes" id="UP001257914"/>
    </source>
</evidence>
<keyword evidence="4" id="KW-0804">Transcription</keyword>
<dbReference type="Pfam" id="PF02311">
    <property type="entry name" value="AraC_binding"/>
    <property type="match status" value="1"/>
</dbReference>
<dbReference type="InterPro" id="IPR037923">
    <property type="entry name" value="HTH-like"/>
</dbReference>
<evidence type="ECO:0000256" key="2">
    <source>
        <dbReference type="ARBA" id="ARBA00023125"/>
    </source>
</evidence>
<dbReference type="Proteomes" id="UP001257914">
    <property type="component" value="Unassembled WGS sequence"/>
</dbReference>
<name>A0ABU3R061_9GAMM</name>
<dbReference type="EMBL" id="JAWCUA010000007">
    <property type="protein sequence ID" value="MDU0112688.1"/>
    <property type="molecule type" value="Genomic_DNA"/>
</dbReference>
<gene>
    <name evidence="6" type="ORF">RT723_06660</name>
</gene>
<evidence type="ECO:0000256" key="3">
    <source>
        <dbReference type="ARBA" id="ARBA00023159"/>
    </source>
</evidence>
<accession>A0ABU3R061</accession>
<proteinExistence type="predicted"/>
<evidence type="ECO:0000313" key="6">
    <source>
        <dbReference type="EMBL" id="MDU0112688.1"/>
    </source>
</evidence>
<protein>
    <submittedName>
        <fullName evidence="6">AraC family transcriptional regulator</fullName>
    </submittedName>
</protein>
<dbReference type="PANTHER" id="PTHR43280">
    <property type="entry name" value="ARAC-FAMILY TRANSCRIPTIONAL REGULATOR"/>
    <property type="match status" value="1"/>
</dbReference>
<dbReference type="PROSITE" id="PS00041">
    <property type="entry name" value="HTH_ARAC_FAMILY_1"/>
    <property type="match status" value="1"/>
</dbReference>
<dbReference type="InterPro" id="IPR020449">
    <property type="entry name" value="Tscrpt_reg_AraC-type_HTH"/>
</dbReference>
<dbReference type="PRINTS" id="PR00032">
    <property type="entry name" value="HTHARAC"/>
</dbReference>
<dbReference type="InterPro" id="IPR003313">
    <property type="entry name" value="AraC-bd"/>
</dbReference>
<dbReference type="InterPro" id="IPR009057">
    <property type="entry name" value="Homeodomain-like_sf"/>
</dbReference>
<keyword evidence="3" id="KW-0010">Activator</keyword>
<dbReference type="SUPFAM" id="SSF46689">
    <property type="entry name" value="Homeodomain-like"/>
    <property type="match status" value="2"/>
</dbReference>
<dbReference type="PANTHER" id="PTHR43280:SF30">
    <property type="entry name" value="MMSAB OPERON REGULATORY PROTEIN"/>
    <property type="match status" value="1"/>
</dbReference>
<comment type="caution">
    <text evidence="6">The sequence shown here is derived from an EMBL/GenBank/DDBJ whole genome shotgun (WGS) entry which is preliminary data.</text>
</comment>